<dbReference type="VEuPathDB" id="TriTrypDB:TCSYLVIO_002788"/>
<feature type="domain" description="DUF7759" evidence="2">
    <location>
        <begin position="946"/>
        <end position="1051"/>
    </location>
</feature>
<evidence type="ECO:0000256" key="1">
    <source>
        <dbReference type="SAM" id="MobiDB-lite"/>
    </source>
</evidence>
<feature type="compositionally biased region" description="Polar residues" evidence="1">
    <location>
        <begin position="242"/>
        <end position="253"/>
    </location>
</feature>
<reference evidence="3" key="1">
    <citation type="journal article" date="1990" name="Mol. Biochem. Parasitol.">
        <title>Cloning and characterization of a gene coding for a protein (KAP) associated with the kinetoplast of epimastigotes and amastigotes of Trypanosoma cruzi.</title>
        <authorList>
            <person name="Gonzalez A."/>
            <person name="Rosales J.L."/>
            <person name="Ley V."/>
            <person name="Diaz C."/>
        </authorList>
    </citation>
    <scope>NUCLEOTIDE SEQUENCE</scope>
</reference>
<dbReference type="VEuPathDB" id="TriTrypDB:BCY84_00764"/>
<dbReference type="VEuPathDB" id="TriTrypDB:TcCLB.510595.4"/>
<proteinExistence type="predicted"/>
<dbReference type="PIR" id="A44937">
    <property type="entry name" value="A44937"/>
</dbReference>
<evidence type="ECO:0000259" key="2">
    <source>
        <dbReference type="Pfam" id="PF24945"/>
    </source>
</evidence>
<feature type="region of interest" description="Disordered" evidence="1">
    <location>
        <begin position="364"/>
        <end position="874"/>
    </location>
</feature>
<feature type="region of interest" description="Disordered" evidence="1">
    <location>
        <begin position="223"/>
        <end position="349"/>
    </location>
</feature>
<dbReference type="VEuPathDB" id="TriTrypDB:TcCLB.507895.124"/>
<dbReference type="VEuPathDB" id="TriTrypDB:TcBrA4_0120430"/>
<dbReference type="VEuPathDB" id="TriTrypDB:TcBrA4_0120380"/>
<feature type="compositionally biased region" description="Basic residues" evidence="1">
    <location>
        <begin position="396"/>
        <end position="415"/>
    </location>
</feature>
<evidence type="ECO:0000313" key="3">
    <source>
        <dbReference type="EMBL" id="AAA30209.1"/>
    </source>
</evidence>
<dbReference type="VEuPathDB" id="TriTrypDB:ECC02_006783"/>
<feature type="compositionally biased region" description="Polar residues" evidence="1">
    <location>
        <begin position="364"/>
        <end position="380"/>
    </location>
</feature>
<dbReference type="PANTHER" id="PTHR38758">
    <property type="entry name" value="PUTATIVE-RELATED"/>
    <property type="match status" value="1"/>
</dbReference>
<dbReference type="EMBL" id="M25364">
    <property type="protein sequence ID" value="AAA30209.1"/>
    <property type="molecule type" value="Genomic_DNA"/>
</dbReference>
<dbReference type="Pfam" id="PF24945">
    <property type="entry name" value="DUF7759"/>
    <property type="match status" value="1"/>
</dbReference>
<dbReference type="VEuPathDB" id="TriTrypDB:TcCLB.510593.49"/>
<dbReference type="VEuPathDB" id="TriTrypDB:TcG_04480"/>
<dbReference type="AlphaFoldDB" id="Q26938"/>
<organism evidence="3">
    <name type="scientific">Trypanosoma cruzi</name>
    <dbReference type="NCBI Taxonomy" id="5693"/>
    <lineage>
        <taxon>Eukaryota</taxon>
        <taxon>Discoba</taxon>
        <taxon>Euglenozoa</taxon>
        <taxon>Kinetoplastea</taxon>
        <taxon>Metakinetoplastina</taxon>
        <taxon>Trypanosomatida</taxon>
        <taxon>Trypanosomatidae</taxon>
        <taxon>Trypanosoma</taxon>
        <taxon>Schizotrypanum</taxon>
    </lineage>
</organism>
<feature type="compositionally biased region" description="Basic and acidic residues" evidence="1">
    <location>
        <begin position="276"/>
        <end position="307"/>
    </location>
</feature>
<feature type="compositionally biased region" description="Basic and acidic residues" evidence="1">
    <location>
        <begin position="255"/>
        <end position="268"/>
    </location>
</feature>
<dbReference type="PANTHER" id="PTHR38758:SF1">
    <property type="entry name" value="PROTEIN, PUTATIVE-RELATED"/>
    <property type="match status" value="1"/>
</dbReference>
<dbReference type="VEuPathDB" id="TriTrypDB:TcG_04481"/>
<dbReference type="VEuPathDB" id="TriTrypDB:BCY84_00739"/>
<dbReference type="VEuPathDB" id="TriTrypDB:TcCL_Unassigned05358"/>
<dbReference type="InterPro" id="IPR056661">
    <property type="entry name" value="DUF7759"/>
</dbReference>
<feature type="compositionally biased region" description="Basic and acidic residues" evidence="1">
    <location>
        <begin position="108"/>
        <end position="127"/>
    </location>
</feature>
<dbReference type="VEuPathDB" id="TriTrypDB:TcCL_NonESM03431"/>
<name>Q26938_TRYCR</name>
<accession>Q26938</accession>
<protein>
    <submittedName>
        <fullName evidence="3">Kinetoplast-associated protein (KAP)</fullName>
    </submittedName>
</protein>
<dbReference type="VEuPathDB" id="TriTrypDB:TcYC6_0104120"/>
<feature type="region of interest" description="Disordered" evidence="1">
    <location>
        <begin position="104"/>
        <end position="173"/>
    </location>
</feature>
<feature type="compositionally biased region" description="Basic and acidic residues" evidence="1">
    <location>
        <begin position="428"/>
        <end position="874"/>
    </location>
</feature>
<dbReference type="VEuPathDB" id="TriTrypDB:C4B63_208g37"/>
<dbReference type="VEuPathDB" id="TriTrypDB:C3747_49g185"/>
<feature type="compositionally biased region" description="Low complexity" evidence="1">
    <location>
        <begin position="68"/>
        <end position="83"/>
    </location>
</feature>
<dbReference type="VEuPathDB" id="TriTrypDB:Tc_MARK_1545"/>
<sequence length="1052" mass="118111">MPSRRRRQPAYAAAEQRKKTAETQQQPEAVSCEAGAPDEAKKTEAVAPEVSPMAPIPPSTAARQGEQAAEVPPTATPTSVAPTDAKRAMLTKMITKRKPKMAFLFDNEETKGADDKEEPSGTKEAVPKRKPKLPFLFNEESTHDGAAAQKQPQPEVPQANPVVDTAPKTDTRIDEVKKETIEKISAEADWSAAAPTRTVAATLPRQNMAISKNVKLYRRMRRVPHEATNNTAAVEKAEERSNNSAPTNSTNVQVEMKKTQQLHTEDGKASPPFTEPTEKTLHGSSGEERHEQIAEKFSEAPKEDVKRNPFAMMSKLMKHSRHFQTCKTAAESPSNTGENAQTQTKEKVEVPEVIVTGATSEIAQGTPVCNDQPNLPQSSDGIRGVENSKTAEMPRHTIKKHEKKKTKKSLMKRKLMKEMAEKPAALKQAEEEAALKQAEEEAARKQAEEEAARKQAEEEAARKQAEEEAARKQAEEEAARKQAEEEAARKQAEEEAARKQAEEEAARKQAEEEAARKQAEEEAARKRAEEEAARKRAEAAARKKAREEAERKRAEEEAARKRARRQARERAKEIVKQRRAKEEAARKQAEEEAARKQAEEEAARKQAEEEAARKQAEEEAARKQAEEEAARKQAEEEAARKQAEEEAARKQAEEEAARKQAEEEAARKRAEEEAARKRAEAAARKKAREEAERKRAEEEAARKRARRQARERAKEIVKQRRAKEEAARKQAEEEAARKQAEEEAARKQAEEEAARKQAEEEAARKQAEEEAARKQAEEEAARKQAEEEAARKRAEAAARKKACEEAERKRAEEEAARKQAEEEAARKQAEEEAARKQAEEEDARKQAEEEDARKQAEEEDARTRAEVQEEKAELSVKDRRKLAKKKIERYRKKAAMRQSNPVTDKTVVAAAVAQEVMDVPLVSVHACGANSASHASAAVPSESKLLAEALEFPNSSVTVDRFDDNELVARRRSTDDAWEIGLRFDWTIKTLAIGSMPSFSSTDPRRLHPFMQRYQSRPVWFLEEVNGAKANNIREVMDVLKKSLTARFVFRK</sequence>
<feature type="compositionally biased region" description="Polar residues" evidence="1">
    <location>
        <begin position="325"/>
        <end position="343"/>
    </location>
</feature>
<feature type="region of interest" description="Disordered" evidence="1">
    <location>
        <begin position="1"/>
        <end position="86"/>
    </location>
</feature>